<keyword evidence="8 13" id="KW-0460">Magnesium</keyword>
<dbReference type="CDD" id="cd16962">
    <property type="entry name" value="RuvC"/>
    <property type="match status" value="1"/>
</dbReference>
<dbReference type="GO" id="GO:0000287">
    <property type="term" value="F:magnesium ion binding"/>
    <property type="evidence" value="ECO:0007669"/>
    <property type="project" value="UniProtKB-UniRule"/>
</dbReference>
<feature type="binding site" evidence="13">
    <location>
        <position position="11"/>
    </location>
    <ligand>
        <name>Mg(2+)</name>
        <dbReference type="ChEBI" id="CHEBI:18420"/>
        <label>1</label>
    </ligand>
</feature>
<keyword evidence="6 13" id="KW-0227">DNA damage</keyword>
<comment type="similarity">
    <text evidence="1 13">Belongs to the RuvC family.</text>
</comment>
<evidence type="ECO:0000256" key="7">
    <source>
        <dbReference type="ARBA" id="ARBA00022801"/>
    </source>
</evidence>
<comment type="subcellular location">
    <subcellularLocation>
        <location evidence="13">Cytoplasm</location>
    </subcellularLocation>
</comment>
<evidence type="ECO:0000256" key="9">
    <source>
        <dbReference type="ARBA" id="ARBA00023125"/>
    </source>
</evidence>
<comment type="subunit">
    <text evidence="13">Homodimer which binds Holliday junction (HJ) DNA. The HJ becomes 2-fold symmetrical on binding to RuvC with unstacked arms; it has a different conformation from HJ DNA in complex with RuvA. In the full resolvosome a probable DNA-RuvA(4)-RuvB(12)-RuvC(2) complex forms which resolves the HJ.</text>
</comment>
<keyword evidence="3 13" id="KW-0540">Nuclease</keyword>
<evidence type="ECO:0000313" key="15">
    <source>
        <dbReference type="EMBL" id="QDO93649.1"/>
    </source>
</evidence>
<dbReference type="KEGG" id="fop:FNB79_06555"/>
<feature type="binding site" evidence="13">
    <location>
        <position position="144"/>
    </location>
    <ligand>
        <name>Mg(2+)</name>
        <dbReference type="ChEBI" id="CHEBI:18420"/>
        <label>1</label>
    </ligand>
</feature>
<name>A0A516GQ72_9FLAO</name>
<dbReference type="Gene3D" id="3.30.420.10">
    <property type="entry name" value="Ribonuclease H-like superfamily/Ribonuclease H"/>
    <property type="match status" value="1"/>
</dbReference>
<evidence type="ECO:0000256" key="3">
    <source>
        <dbReference type="ARBA" id="ARBA00022722"/>
    </source>
</evidence>
<evidence type="ECO:0000256" key="14">
    <source>
        <dbReference type="NCBIfam" id="TIGR00228"/>
    </source>
</evidence>
<evidence type="ECO:0000256" key="13">
    <source>
        <dbReference type="HAMAP-Rule" id="MF_00034"/>
    </source>
</evidence>
<dbReference type="HAMAP" id="MF_00034">
    <property type="entry name" value="RuvC"/>
    <property type="match status" value="1"/>
</dbReference>
<dbReference type="Pfam" id="PF02075">
    <property type="entry name" value="RuvC"/>
    <property type="match status" value="1"/>
</dbReference>
<dbReference type="InterPro" id="IPR002176">
    <property type="entry name" value="X-over_junc_endoDNase_RuvC"/>
</dbReference>
<dbReference type="EC" id="3.1.21.10" evidence="13 14"/>
<dbReference type="GO" id="GO:0005737">
    <property type="term" value="C:cytoplasm"/>
    <property type="evidence" value="ECO:0007669"/>
    <property type="project" value="UniProtKB-SubCell"/>
</dbReference>
<dbReference type="Proteomes" id="UP000319209">
    <property type="component" value="Chromosome"/>
</dbReference>
<dbReference type="GO" id="GO:0003677">
    <property type="term" value="F:DNA binding"/>
    <property type="evidence" value="ECO:0007669"/>
    <property type="project" value="UniProtKB-KW"/>
</dbReference>
<dbReference type="OrthoDB" id="9805499at2"/>
<dbReference type="InterPro" id="IPR020563">
    <property type="entry name" value="X-over_junc_endoDNase_Mg_BS"/>
</dbReference>
<dbReference type="PANTHER" id="PTHR30194:SF3">
    <property type="entry name" value="CROSSOVER JUNCTION ENDODEOXYRIBONUCLEASE RUVC"/>
    <property type="match status" value="1"/>
</dbReference>
<sequence length="201" mass="22240">MSKERIILGIDPGTTIMGFGLIKVVGKTMSFLQLNELDLKKYDDHYLKLKLIFERTIELIETHHPDEIAIEAPFFGKNVQSMLKLGRAQGVAMAAGLSREVPITEYSPKKIKMAITGNGNASKEQVARMLQSVLGLKSLPKNLDSTDGLAAAVCHFYNEGRVEVGKNYTGWASFVKQNESRVKSPTTKKTTIKSGVKQIKK</sequence>
<keyword evidence="16" id="KW-1185">Reference proteome</keyword>
<dbReference type="FunFam" id="3.30.420.10:FF:000002">
    <property type="entry name" value="Crossover junction endodeoxyribonuclease RuvC"/>
    <property type="match status" value="1"/>
</dbReference>
<dbReference type="InterPro" id="IPR036397">
    <property type="entry name" value="RNaseH_sf"/>
</dbReference>
<evidence type="ECO:0000256" key="6">
    <source>
        <dbReference type="ARBA" id="ARBA00022763"/>
    </source>
</evidence>
<organism evidence="15 16">
    <name type="scientific">Formosa sediminum</name>
    <dbReference type="NCBI Taxonomy" id="2594004"/>
    <lineage>
        <taxon>Bacteria</taxon>
        <taxon>Pseudomonadati</taxon>
        <taxon>Bacteroidota</taxon>
        <taxon>Flavobacteriia</taxon>
        <taxon>Flavobacteriales</taxon>
        <taxon>Flavobacteriaceae</taxon>
        <taxon>Formosa</taxon>
    </lineage>
</organism>
<comment type="function">
    <text evidence="13">The RuvA-RuvB-RuvC complex processes Holliday junction (HJ) DNA during genetic recombination and DNA repair. Endonuclease that resolves HJ intermediates. Cleaves cruciform DNA by making single-stranded nicks across the HJ at symmetrical positions within the homologous arms, yielding a 5'-phosphate and a 3'-hydroxyl group; requires a central core of homology in the junction. The consensus cleavage sequence is 5'-(A/T)TT(C/G)-3'. Cleavage occurs on the 3'-side of the TT dinucleotide at the point of strand exchange. HJ branch migration catalyzed by RuvA-RuvB allows RuvC to scan DNA until it finds its consensus sequence, where it cleaves and resolves the cruciform DNA.</text>
</comment>
<feature type="active site" evidence="13">
    <location>
        <position position="11"/>
    </location>
</feature>
<dbReference type="GO" id="GO:0048476">
    <property type="term" value="C:Holliday junction resolvase complex"/>
    <property type="evidence" value="ECO:0007669"/>
    <property type="project" value="UniProtKB-UniRule"/>
</dbReference>
<feature type="active site" evidence="13">
    <location>
        <position position="144"/>
    </location>
</feature>
<keyword evidence="4 13" id="KW-0479">Metal-binding</keyword>
<dbReference type="InterPro" id="IPR012337">
    <property type="entry name" value="RNaseH-like_sf"/>
</dbReference>
<dbReference type="AlphaFoldDB" id="A0A516GQ72"/>
<keyword evidence="5 13" id="KW-0255">Endonuclease</keyword>
<keyword evidence="7 13" id="KW-0378">Hydrolase</keyword>
<dbReference type="NCBIfam" id="TIGR00228">
    <property type="entry name" value="ruvC"/>
    <property type="match status" value="1"/>
</dbReference>
<evidence type="ECO:0000313" key="16">
    <source>
        <dbReference type="Proteomes" id="UP000319209"/>
    </source>
</evidence>
<evidence type="ECO:0000256" key="4">
    <source>
        <dbReference type="ARBA" id="ARBA00022723"/>
    </source>
</evidence>
<dbReference type="SUPFAM" id="SSF53098">
    <property type="entry name" value="Ribonuclease H-like"/>
    <property type="match status" value="1"/>
</dbReference>
<comment type="catalytic activity">
    <reaction evidence="12 13">
        <text>Endonucleolytic cleavage at a junction such as a reciprocal single-stranded crossover between two homologous DNA duplexes (Holliday junction).</text>
        <dbReference type="EC" id="3.1.21.10"/>
    </reaction>
</comment>
<keyword evidence="10 13" id="KW-0233">DNA recombination</keyword>
<evidence type="ECO:0000256" key="12">
    <source>
        <dbReference type="ARBA" id="ARBA00029354"/>
    </source>
</evidence>
<accession>A0A516GQ72</accession>
<comment type="cofactor">
    <cofactor evidence="13">
        <name>Mg(2+)</name>
        <dbReference type="ChEBI" id="CHEBI:18420"/>
    </cofactor>
    <text evidence="13">Binds 2 Mg(2+) ion per subunit.</text>
</comment>
<feature type="binding site" evidence="13">
    <location>
        <position position="71"/>
    </location>
    <ligand>
        <name>Mg(2+)</name>
        <dbReference type="ChEBI" id="CHEBI:18420"/>
        <label>2</label>
    </ligand>
</feature>
<dbReference type="PROSITE" id="PS01321">
    <property type="entry name" value="RUVC"/>
    <property type="match status" value="1"/>
</dbReference>
<reference evidence="15 16" key="1">
    <citation type="submission" date="2019-07" db="EMBL/GenBank/DDBJ databases">
        <title>Genome sequencing for Formosa sp. PS13.</title>
        <authorList>
            <person name="Park S.-J."/>
        </authorList>
    </citation>
    <scope>NUCLEOTIDE SEQUENCE [LARGE SCALE GENOMIC DNA]</scope>
    <source>
        <strain evidence="15 16">PS13</strain>
    </source>
</reference>
<keyword evidence="2 13" id="KW-0963">Cytoplasm</keyword>
<keyword evidence="11 13" id="KW-0234">DNA repair</keyword>
<proteinExistence type="inferred from homology"/>
<dbReference type="GO" id="GO:0006310">
    <property type="term" value="P:DNA recombination"/>
    <property type="evidence" value="ECO:0007669"/>
    <property type="project" value="UniProtKB-UniRule"/>
</dbReference>
<keyword evidence="9 13" id="KW-0238">DNA-binding</keyword>
<evidence type="ECO:0000256" key="1">
    <source>
        <dbReference type="ARBA" id="ARBA00009518"/>
    </source>
</evidence>
<evidence type="ECO:0000256" key="5">
    <source>
        <dbReference type="ARBA" id="ARBA00022759"/>
    </source>
</evidence>
<evidence type="ECO:0000256" key="2">
    <source>
        <dbReference type="ARBA" id="ARBA00022490"/>
    </source>
</evidence>
<evidence type="ECO:0000256" key="8">
    <source>
        <dbReference type="ARBA" id="ARBA00022842"/>
    </source>
</evidence>
<gene>
    <name evidence="13 15" type="primary">ruvC</name>
    <name evidence="15" type="ORF">FNB79_06555</name>
</gene>
<feature type="active site" evidence="13">
    <location>
        <position position="71"/>
    </location>
</feature>
<dbReference type="PRINTS" id="PR00696">
    <property type="entry name" value="RSOLVASERUVC"/>
</dbReference>
<protein>
    <recommendedName>
        <fullName evidence="13 14">Crossover junction endodeoxyribonuclease RuvC</fullName>
        <ecNumber evidence="13 14">3.1.21.10</ecNumber>
    </recommendedName>
    <alternativeName>
        <fullName evidence="13">Holliday junction nuclease RuvC</fullName>
    </alternativeName>
    <alternativeName>
        <fullName evidence="13">Holliday junction resolvase RuvC</fullName>
    </alternativeName>
</protein>
<dbReference type="RefSeq" id="WP_143380551.1">
    <property type="nucleotide sequence ID" value="NZ_CP041637.1"/>
</dbReference>
<dbReference type="PANTHER" id="PTHR30194">
    <property type="entry name" value="CROSSOVER JUNCTION ENDODEOXYRIBONUCLEASE RUVC"/>
    <property type="match status" value="1"/>
</dbReference>
<dbReference type="EMBL" id="CP041637">
    <property type="protein sequence ID" value="QDO93649.1"/>
    <property type="molecule type" value="Genomic_DNA"/>
</dbReference>
<dbReference type="GO" id="GO:0006281">
    <property type="term" value="P:DNA repair"/>
    <property type="evidence" value="ECO:0007669"/>
    <property type="project" value="UniProtKB-UniRule"/>
</dbReference>
<evidence type="ECO:0000256" key="11">
    <source>
        <dbReference type="ARBA" id="ARBA00023204"/>
    </source>
</evidence>
<evidence type="ECO:0000256" key="10">
    <source>
        <dbReference type="ARBA" id="ARBA00023172"/>
    </source>
</evidence>
<dbReference type="GO" id="GO:0008821">
    <property type="term" value="F:crossover junction DNA endonuclease activity"/>
    <property type="evidence" value="ECO:0007669"/>
    <property type="project" value="UniProtKB-UniRule"/>
</dbReference>